<dbReference type="SUPFAM" id="SSF46785">
    <property type="entry name" value="Winged helix' DNA-binding domain"/>
    <property type="match status" value="1"/>
</dbReference>
<gene>
    <name evidence="7" type="ORF">CA840_07090</name>
    <name evidence="6" type="ORF">RO02_01785</name>
</gene>
<dbReference type="InterPro" id="IPR036390">
    <property type="entry name" value="WH_DNA-bd_sf"/>
</dbReference>
<dbReference type="PANTHER" id="PTHR30136">
    <property type="entry name" value="HELIX-TURN-HELIX TRANSCRIPTIONAL REGULATOR, ICLR FAMILY"/>
    <property type="match status" value="1"/>
</dbReference>
<organism evidence="7 9">
    <name type="scientific">Fusobacterium nucleatum subsp. polymorphum</name>
    <name type="common">Fusobacterium polymorphum</name>
    <dbReference type="NCBI Taxonomy" id="76857"/>
    <lineage>
        <taxon>Bacteria</taxon>
        <taxon>Fusobacteriati</taxon>
        <taxon>Fusobacteriota</taxon>
        <taxon>Fusobacteriia</taxon>
        <taxon>Fusobacteriales</taxon>
        <taxon>Fusobacteriaceae</taxon>
        <taxon>Fusobacterium</taxon>
    </lineage>
</organism>
<dbReference type="SUPFAM" id="SSF55781">
    <property type="entry name" value="GAF domain-like"/>
    <property type="match status" value="1"/>
</dbReference>
<proteinExistence type="predicted"/>
<feature type="domain" description="HTH iclR-type" evidence="4">
    <location>
        <begin position="2"/>
        <end position="63"/>
    </location>
</feature>
<dbReference type="GO" id="GO:0003677">
    <property type="term" value="F:DNA binding"/>
    <property type="evidence" value="ECO:0007669"/>
    <property type="project" value="UniProtKB-KW"/>
</dbReference>
<keyword evidence="3" id="KW-0804">Transcription</keyword>
<dbReference type="PROSITE" id="PS51078">
    <property type="entry name" value="ICLR_ED"/>
    <property type="match status" value="1"/>
</dbReference>
<dbReference type="Gene3D" id="3.30.450.40">
    <property type="match status" value="1"/>
</dbReference>
<dbReference type="InterPro" id="IPR029016">
    <property type="entry name" value="GAF-like_dom_sf"/>
</dbReference>
<dbReference type="GO" id="GO:0003700">
    <property type="term" value="F:DNA-binding transcription factor activity"/>
    <property type="evidence" value="ECO:0007669"/>
    <property type="project" value="TreeGrafter"/>
</dbReference>
<evidence type="ECO:0000256" key="2">
    <source>
        <dbReference type="ARBA" id="ARBA00023125"/>
    </source>
</evidence>
<dbReference type="InterPro" id="IPR036388">
    <property type="entry name" value="WH-like_DNA-bd_sf"/>
</dbReference>
<evidence type="ECO:0000313" key="9">
    <source>
        <dbReference type="Proteomes" id="UP000225199"/>
    </source>
</evidence>
<reference evidence="7 9" key="2">
    <citation type="submission" date="2017-06" db="EMBL/GenBank/DDBJ databases">
        <title>Draft genome sequence of Fusobacterium nucleatum subsp. polymorphum KCOM 1002 (=ChDC F175).</title>
        <authorList>
            <person name="Kook J.-K."/>
            <person name="Park S.-N."/>
            <person name="Lim Y.K."/>
            <person name="Roh H."/>
        </authorList>
    </citation>
    <scope>NUCLEOTIDE SEQUENCE [LARGE SCALE GENOMIC DNA]</scope>
    <source>
        <strain evidence="7">KCOM 1002</strain>
        <strain evidence="9">KCOM 1002 (ChDC F175)</strain>
    </source>
</reference>
<dbReference type="PROSITE" id="PS51077">
    <property type="entry name" value="HTH_ICLR"/>
    <property type="match status" value="1"/>
</dbReference>
<dbReference type="Pfam" id="PF01614">
    <property type="entry name" value="IclR_C"/>
    <property type="match status" value="1"/>
</dbReference>
<dbReference type="Gene3D" id="1.10.10.10">
    <property type="entry name" value="Winged helix-like DNA-binding domain superfamily/Winged helix DNA-binding domain"/>
    <property type="match status" value="1"/>
</dbReference>
<keyword evidence="1" id="KW-0805">Transcription regulation</keyword>
<reference evidence="6 8" key="1">
    <citation type="submission" date="2015-11" db="EMBL/GenBank/DDBJ databases">
        <authorList>
            <person name="Kook J.-K."/>
            <person name="Park S.-N."/>
            <person name="Lim Y.K."/>
            <person name="Jo E."/>
        </authorList>
    </citation>
    <scope>NUCLEOTIDE SEQUENCE [LARGE SCALE GENOMIC DNA]</scope>
    <source>
        <strain evidence="6 8">ChDC F306</strain>
    </source>
</reference>
<dbReference type="InterPro" id="IPR005471">
    <property type="entry name" value="Tscrpt_reg_IclR_N"/>
</dbReference>
<dbReference type="InterPro" id="IPR050707">
    <property type="entry name" value="HTH_MetabolicPath_Reg"/>
</dbReference>
<accession>A0A2C6AS86</accession>
<dbReference type="SMART" id="SM00346">
    <property type="entry name" value="HTH_ICLR"/>
    <property type="match status" value="1"/>
</dbReference>
<evidence type="ECO:0000259" key="4">
    <source>
        <dbReference type="PROSITE" id="PS51077"/>
    </source>
</evidence>
<protein>
    <submittedName>
        <fullName evidence="6 7">Transcriptional regulator</fullName>
    </submittedName>
</protein>
<dbReference type="InterPro" id="IPR014757">
    <property type="entry name" value="Tscrpt_reg_IclR_C"/>
</dbReference>
<evidence type="ECO:0000256" key="1">
    <source>
        <dbReference type="ARBA" id="ARBA00023015"/>
    </source>
</evidence>
<dbReference type="RefSeq" id="WP_060495800.1">
    <property type="nucleotide sequence ID" value="NZ_CP013121.1"/>
</dbReference>
<evidence type="ECO:0000259" key="5">
    <source>
        <dbReference type="PROSITE" id="PS51078"/>
    </source>
</evidence>
<evidence type="ECO:0000313" key="7">
    <source>
        <dbReference type="EMBL" id="PHH97085.1"/>
    </source>
</evidence>
<dbReference type="Pfam" id="PF09339">
    <property type="entry name" value="HTH_IclR"/>
    <property type="match status" value="1"/>
</dbReference>
<evidence type="ECO:0000313" key="8">
    <source>
        <dbReference type="Proteomes" id="UP000067061"/>
    </source>
</evidence>
<feature type="domain" description="IclR-ED" evidence="5">
    <location>
        <begin position="64"/>
        <end position="247"/>
    </location>
</feature>
<dbReference type="EMBL" id="NIRJ01000001">
    <property type="protein sequence ID" value="PHH97085.1"/>
    <property type="molecule type" value="Genomic_DNA"/>
</dbReference>
<keyword evidence="2" id="KW-0238">DNA-binding</keyword>
<dbReference type="Proteomes" id="UP000225199">
    <property type="component" value="Unassembled WGS sequence"/>
</dbReference>
<sequence>MIKSLNKAIEILELLKKFPSGCSLLQVYTTLGIPKSTAYGLLQTLLSKMYILKDENSLYKLGPALIFLGKVAATQNKLQDIAYPILKNLTSEIKVDSFLMIPTGYKGCVLERFDGEQSIKIIERFGNEFFLHCGATRKAILAHKSKSFIDEYIKNVIEDKKNKISLTAKELEKSLEKIREEGVAVSYGEYAKGTIGVGAPIYDYNNNVVASIGINLLESNELTDKKLEEYKKIIKEKAEEISKSMGSSK</sequence>
<dbReference type="AlphaFoldDB" id="A0A2C6AS86"/>
<dbReference type="GO" id="GO:0045892">
    <property type="term" value="P:negative regulation of DNA-templated transcription"/>
    <property type="evidence" value="ECO:0007669"/>
    <property type="project" value="TreeGrafter"/>
</dbReference>
<dbReference type="EMBL" id="CP013121">
    <property type="protein sequence ID" value="ALM93388.1"/>
    <property type="molecule type" value="Genomic_DNA"/>
</dbReference>
<evidence type="ECO:0000313" key="6">
    <source>
        <dbReference type="EMBL" id="ALM93388.1"/>
    </source>
</evidence>
<dbReference type="PANTHER" id="PTHR30136:SF7">
    <property type="entry name" value="HTH-TYPE TRANSCRIPTIONAL REGULATOR KDGR-RELATED"/>
    <property type="match status" value="1"/>
</dbReference>
<name>A0A2C6AS86_FUSNP</name>
<evidence type="ECO:0000256" key="3">
    <source>
        <dbReference type="ARBA" id="ARBA00023163"/>
    </source>
</evidence>
<dbReference type="Proteomes" id="UP000067061">
    <property type="component" value="Chromosome"/>
</dbReference>